<feature type="region of interest" description="Disordered" evidence="1">
    <location>
        <begin position="144"/>
        <end position="164"/>
    </location>
</feature>
<dbReference type="OrthoDB" id="745459at2759"/>
<name>E0CNY8_VITVI</name>
<organism evidence="2 3">
    <name type="scientific">Vitis vinifera</name>
    <name type="common">Grape</name>
    <dbReference type="NCBI Taxonomy" id="29760"/>
    <lineage>
        <taxon>Eukaryota</taxon>
        <taxon>Viridiplantae</taxon>
        <taxon>Streptophyta</taxon>
        <taxon>Embryophyta</taxon>
        <taxon>Tracheophyta</taxon>
        <taxon>Spermatophyta</taxon>
        <taxon>Magnoliopsida</taxon>
        <taxon>eudicotyledons</taxon>
        <taxon>Gunneridae</taxon>
        <taxon>Pentapetalae</taxon>
        <taxon>rosids</taxon>
        <taxon>Vitales</taxon>
        <taxon>Vitaceae</taxon>
        <taxon>Viteae</taxon>
        <taxon>Vitis</taxon>
    </lineage>
</organism>
<proteinExistence type="predicted"/>
<keyword evidence="3" id="KW-1185">Reference proteome</keyword>
<evidence type="ECO:0000313" key="3">
    <source>
        <dbReference type="Proteomes" id="UP000009183"/>
    </source>
</evidence>
<reference evidence="3" key="1">
    <citation type="journal article" date="2007" name="Nature">
        <title>The grapevine genome sequence suggests ancestral hexaploidization in major angiosperm phyla.</title>
        <authorList>
            <consortium name="The French-Italian Public Consortium for Grapevine Genome Characterization."/>
            <person name="Jaillon O."/>
            <person name="Aury J.-M."/>
            <person name="Noel B."/>
            <person name="Policriti A."/>
            <person name="Clepet C."/>
            <person name="Casagrande A."/>
            <person name="Choisne N."/>
            <person name="Aubourg S."/>
            <person name="Vitulo N."/>
            <person name="Jubin C."/>
            <person name="Vezzi A."/>
            <person name="Legeai F."/>
            <person name="Hugueney P."/>
            <person name="Dasilva C."/>
            <person name="Horner D."/>
            <person name="Mica E."/>
            <person name="Jublot D."/>
            <person name="Poulain J."/>
            <person name="Bruyere C."/>
            <person name="Billault A."/>
            <person name="Segurens B."/>
            <person name="Gouyvenoux M."/>
            <person name="Ugarte E."/>
            <person name="Cattonaro F."/>
            <person name="Anthouard V."/>
            <person name="Vico V."/>
            <person name="Del Fabbro C."/>
            <person name="Alaux M."/>
            <person name="Di Gaspero G."/>
            <person name="Dumas V."/>
            <person name="Felice N."/>
            <person name="Paillard S."/>
            <person name="Juman I."/>
            <person name="Moroldo M."/>
            <person name="Scalabrin S."/>
            <person name="Canaguier A."/>
            <person name="Le Clainche I."/>
            <person name="Malacrida G."/>
            <person name="Durand E."/>
            <person name="Pesole G."/>
            <person name="Laucou V."/>
            <person name="Chatelet P."/>
            <person name="Merdinoglu D."/>
            <person name="Delledonne M."/>
            <person name="Pezzotti M."/>
            <person name="Lecharny A."/>
            <person name="Scarpelli C."/>
            <person name="Artiguenave F."/>
            <person name="Pe M.E."/>
            <person name="Valle G."/>
            <person name="Morgante M."/>
            <person name="Caboche M."/>
            <person name="Adam-Blondon A.-F."/>
            <person name="Weissenbach J."/>
            <person name="Quetier F."/>
            <person name="Wincker P."/>
        </authorList>
    </citation>
    <scope>NUCLEOTIDE SEQUENCE [LARGE SCALE GENOMIC DNA]</scope>
    <source>
        <strain evidence="3">cv. Pinot noir / PN40024</strain>
    </source>
</reference>
<dbReference type="AlphaFoldDB" id="E0CNY8"/>
<evidence type="ECO:0000256" key="1">
    <source>
        <dbReference type="SAM" id="MobiDB-lite"/>
    </source>
</evidence>
<dbReference type="PaxDb" id="29760-VIT_18s0001g08660.t01"/>
<dbReference type="HOGENOM" id="CLU_146338_0_0_1"/>
<dbReference type="eggNOG" id="ENOG502S4B3">
    <property type="taxonomic scope" value="Eukaryota"/>
</dbReference>
<dbReference type="InParanoid" id="E0CNY8"/>
<dbReference type="EMBL" id="FN595227">
    <property type="protein sequence ID" value="CBI19366.3"/>
    <property type="molecule type" value="Genomic_DNA"/>
</dbReference>
<dbReference type="PANTHER" id="PTHR33696">
    <property type="entry name" value="T22J18.15-RELATED"/>
    <property type="match status" value="1"/>
</dbReference>
<dbReference type="Proteomes" id="UP000009183">
    <property type="component" value="Chromosome 18"/>
</dbReference>
<accession>E0CNY8</accession>
<feature type="region of interest" description="Disordered" evidence="1">
    <location>
        <begin position="52"/>
        <end position="86"/>
    </location>
</feature>
<dbReference type="OMA" id="CEEWSSE"/>
<evidence type="ECO:0000313" key="2">
    <source>
        <dbReference type="EMBL" id="CBI19366.3"/>
    </source>
</evidence>
<protein>
    <submittedName>
        <fullName evidence="2">Uncharacterized protein</fullName>
    </submittedName>
</protein>
<dbReference type="PANTHER" id="PTHR33696:SF3">
    <property type="entry name" value="FLZ-TYPE DOMAIN-CONTAINING PROTEIN"/>
    <property type="match status" value="1"/>
</dbReference>
<sequence>MNQSKIHSQGNVPFAWENKPGVCKARRDDEDCPTDTGHFVIKLQPPPCPLEKGRPSVHGSQIPLPPCTFQGPPSRNSSKKGHLRKQEDPFLAAYKECTKNTRKGHDGKTHLGRSSMFNLSCKHSCNVRDDNLVSKSRLSALVSRVEREKGGGRGRDDDRKWLNP</sequence>
<gene>
    <name evidence="2" type="ordered locus">VIT_18s0001g08660</name>
</gene>